<dbReference type="Pfam" id="PF06439">
    <property type="entry name" value="3keto-disac_hyd"/>
    <property type="match status" value="1"/>
</dbReference>
<dbReference type="OrthoDB" id="176168at2"/>
<dbReference type="GO" id="GO:0016787">
    <property type="term" value="F:hydrolase activity"/>
    <property type="evidence" value="ECO:0007669"/>
    <property type="project" value="InterPro"/>
</dbReference>
<accession>A0A4Q1C8S5</accession>
<protein>
    <submittedName>
        <fullName evidence="4">DUF1080 domain-containing protein</fullName>
    </submittedName>
</protein>
<comment type="caution">
    <text evidence="4">The sequence shown here is derived from an EMBL/GenBank/DDBJ whole genome shotgun (WGS) entry which is preliminary data.</text>
</comment>
<feature type="chain" id="PRO_5020584542" evidence="2">
    <location>
        <begin position="23"/>
        <end position="353"/>
    </location>
</feature>
<dbReference type="InterPro" id="IPR010496">
    <property type="entry name" value="AL/BT2_dom"/>
</dbReference>
<evidence type="ECO:0000313" key="4">
    <source>
        <dbReference type="EMBL" id="RXK55260.1"/>
    </source>
</evidence>
<evidence type="ECO:0000256" key="1">
    <source>
        <dbReference type="SAM" id="MobiDB-lite"/>
    </source>
</evidence>
<feature type="region of interest" description="Disordered" evidence="1">
    <location>
        <begin position="31"/>
        <end position="56"/>
    </location>
</feature>
<dbReference type="Proteomes" id="UP000290218">
    <property type="component" value="Unassembled WGS sequence"/>
</dbReference>
<dbReference type="AlphaFoldDB" id="A0A4Q1C8S5"/>
<feature type="signal peptide" evidence="2">
    <location>
        <begin position="1"/>
        <end position="22"/>
    </location>
</feature>
<name>A0A4Q1C8S5_9BACT</name>
<dbReference type="Gene3D" id="2.60.120.560">
    <property type="entry name" value="Exo-inulinase, domain 1"/>
    <property type="match status" value="1"/>
</dbReference>
<dbReference type="RefSeq" id="WP_129046624.1">
    <property type="nucleotide sequence ID" value="NZ_SDHX01000001.1"/>
</dbReference>
<evidence type="ECO:0000259" key="3">
    <source>
        <dbReference type="Pfam" id="PF06439"/>
    </source>
</evidence>
<keyword evidence="5" id="KW-1185">Reference proteome</keyword>
<evidence type="ECO:0000256" key="2">
    <source>
        <dbReference type="SAM" id="SignalP"/>
    </source>
</evidence>
<organism evidence="4 5">
    <name type="scientific">Oleiharenicola lentus</name>
    <dbReference type="NCBI Taxonomy" id="2508720"/>
    <lineage>
        <taxon>Bacteria</taxon>
        <taxon>Pseudomonadati</taxon>
        <taxon>Verrucomicrobiota</taxon>
        <taxon>Opitutia</taxon>
        <taxon>Opitutales</taxon>
        <taxon>Opitutaceae</taxon>
        <taxon>Oleiharenicola</taxon>
    </lineage>
</organism>
<keyword evidence="2" id="KW-0732">Signal</keyword>
<evidence type="ECO:0000313" key="5">
    <source>
        <dbReference type="Proteomes" id="UP000290218"/>
    </source>
</evidence>
<reference evidence="4 5" key="1">
    <citation type="submission" date="2019-01" db="EMBL/GenBank/DDBJ databases">
        <title>Lacunisphaera sp. strain TWA-58.</title>
        <authorList>
            <person name="Chen W.-M."/>
        </authorList>
    </citation>
    <scope>NUCLEOTIDE SEQUENCE [LARGE SCALE GENOMIC DNA]</scope>
    <source>
        <strain evidence="4 5">TWA-58</strain>
    </source>
</reference>
<sequence length="353" mass="38550">MKNPSICLLGLLAFLSATRLVAQPDPAWLVHDRDRPLPPVVDPGTPSTQEQPGRPPSDAVVLFDGQSLANWVAMDGSLTKWVVKDGALECVPGSGYIRTLAGFGDCQLHIEWTAPTKVEGSSQGRGNSGVFFGRGRYEVQVLDSHDNKTYADGSAGSVYSQYPPLANVTRAPGQWQTYDIIWTAPRFDDAGKLISKARVTVLHNGVLVQNNVELTGPTTWIGRPPYEAHPERLPIAMQDHGNPVRYRNIWVRELGQHRHPALVLADTLLETYVGDYGRPGQWNTAKISRLPDGRLGLKMAGADLVLTAASTTHFYAAGTDVQVKFDFTGDKKKAQVTVGEDFARAMVLERATP</sequence>
<dbReference type="EMBL" id="SDHX01000001">
    <property type="protein sequence ID" value="RXK55260.1"/>
    <property type="molecule type" value="Genomic_DNA"/>
</dbReference>
<feature type="domain" description="3-keto-alpha-glucoside-1,2-lyase/3-keto-2-hydroxy-glucal hydratase" evidence="3">
    <location>
        <begin position="59"/>
        <end position="252"/>
    </location>
</feature>
<proteinExistence type="predicted"/>
<gene>
    <name evidence="4" type="ORF">ESB00_05015</name>
</gene>